<dbReference type="InterPro" id="IPR051218">
    <property type="entry name" value="Sec_MonoDiacylglyc_Lipase"/>
</dbReference>
<dbReference type="Proteomes" id="UP000755667">
    <property type="component" value="Unassembled WGS sequence"/>
</dbReference>
<dbReference type="EMBL" id="JAFBXF010000015">
    <property type="protein sequence ID" value="MBM2419128.1"/>
    <property type="molecule type" value="Genomic_DNA"/>
</dbReference>
<organism evidence="3 5">
    <name type="scientific">Marivita cryptomonadis</name>
    <dbReference type="NCBI Taxonomy" id="505252"/>
    <lineage>
        <taxon>Bacteria</taxon>
        <taxon>Pseudomonadati</taxon>
        <taxon>Pseudomonadota</taxon>
        <taxon>Alphaproteobacteria</taxon>
        <taxon>Rhodobacterales</taxon>
        <taxon>Roseobacteraceae</taxon>
        <taxon>Marivita</taxon>
    </lineage>
</organism>
<dbReference type="InterPro" id="IPR029058">
    <property type="entry name" value="AB_hydrolase_fold"/>
</dbReference>
<dbReference type="GO" id="GO:0006629">
    <property type="term" value="P:lipid metabolic process"/>
    <property type="evidence" value="ECO:0007669"/>
    <property type="project" value="InterPro"/>
</dbReference>
<dbReference type="SUPFAM" id="SSF53474">
    <property type="entry name" value="alpha/beta-Hydrolases"/>
    <property type="match status" value="1"/>
</dbReference>
<evidence type="ECO:0000256" key="1">
    <source>
        <dbReference type="SAM" id="Phobius"/>
    </source>
</evidence>
<dbReference type="InterPro" id="IPR002921">
    <property type="entry name" value="Fungal_lipase-type"/>
</dbReference>
<proteinExistence type="predicted"/>
<comment type="caution">
    <text evidence="3">The sequence shown here is derived from an EMBL/GenBank/DDBJ whole genome shotgun (WGS) entry which is preliminary data.</text>
</comment>
<accession>A0A9Q2PEQ9</accession>
<name>A0A9Q2PEQ9_9RHOB</name>
<dbReference type="PANTHER" id="PTHR45856:SF24">
    <property type="entry name" value="FUNGAL LIPASE-LIKE DOMAIN-CONTAINING PROTEIN"/>
    <property type="match status" value="1"/>
</dbReference>
<evidence type="ECO:0000313" key="6">
    <source>
        <dbReference type="Proteomes" id="UP000809440"/>
    </source>
</evidence>
<protein>
    <submittedName>
        <fullName evidence="3">Lipase family protein</fullName>
    </submittedName>
</protein>
<dbReference type="Gene3D" id="3.40.50.1820">
    <property type="entry name" value="alpha/beta hydrolase"/>
    <property type="match status" value="1"/>
</dbReference>
<evidence type="ECO:0000313" key="5">
    <source>
        <dbReference type="Proteomes" id="UP000755667"/>
    </source>
</evidence>
<gene>
    <name evidence="3" type="ORF">JQX41_19225</name>
    <name evidence="4" type="ORF">JQX48_19245</name>
</gene>
<feature type="transmembrane region" description="Helical" evidence="1">
    <location>
        <begin position="371"/>
        <end position="391"/>
    </location>
</feature>
<dbReference type="PANTHER" id="PTHR45856">
    <property type="entry name" value="ALPHA/BETA-HYDROLASES SUPERFAMILY PROTEIN"/>
    <property type="match status" value="1"/>
</dbReference>
<dbReference type="RefSeq" id="WP_085631480.1">
    <property type="nucleotide sequence ID" value="NZ_JAFBWU010000015.1"/>
</dbReference>
<dbReference type="CDD" id="cd00519">
    <property type="entry name" value="Lipase_3"/>
    <property type="match status" value="1"/>
</dbReference>
<dbReference type="GeneID" id="62642165"/>
<dbReference type="EMBL" id="JAFBXE010000015">
    <property type="protein sequence ID" value="MBM2414457.1"/>
    <property type="molecule type" value="Genomic_DNA"/>
</dbReference>
<keyword evidence="6" id="KW-1185">Reference proteome</keyword>
<feature type="domain" description="Fungal lipase-type" evidence="2">
    <location>
        <begin position="96"/>
        <end position="221"/>
    </location>
</feature>
<evidence type="ECO:0000313" key="3">
    <source>
        <dbReference type="EMBL" id="MBM2414457.1"/>
    </source>
</evidence>
<keyword evidence="1" id="KW-0472">Membrane</keyword>
<evidence type="ECO:0000259" key="2">
    <source>
        <dbReference type="Pfam" id="PF01764"/>
    </source>
</evidence>
<sequence>MSSGLLITPTIASTLADAVYGIRQVADVRQGTAERLGAVTPGLEGPQPTGAVETFDSFDLSGSAVAGRSGAGMFASKTGFGMVVPGKGKHSGDIAVVCRGTAINQDWLSNFNAAVSVGPGGLPVHTGFCRVYNSMVEGIENALRGSNPSTIHVVGHSLGGAIANLFAMRFALQKRANICLYTFGAPRPGTPPFVFRMHTAIPNGNIKRVYAMSDVVPMLPIFPFYHAPMNPGGLRVDRGGQLLSINSHFMSNYKPAVFLKNWNELTSDSAQIEDKKSIDFWVGKACSALPMSTLGIWALGNAIKGILSLMGTAVGGVVTAGLTLVDSIAQMIHKGIKLGELVADAVRKLISGISHFLGRAINTAEDLTLGFLKYVLGLLFGFIATIARRAIDSIR</sequence>
<keyword evidence="1" id="KW-1133">Transmembrane helix</keyword>
<dbReference type="AlphaFoldDB" id="A0A9Q2PEQ9"/>
<evidence type="ECO:0000313" key="4">
    <source>
        <dbReference type="EMBL" id="MBM2419128.1"/>
    </source>
</evidence>
<dbReference type="OrthoDB" id="5522031at2"/>
<dbReference type="Proteomes" id="UP000809440">
    <property type="component" value="Unassembled WGS sequence"/>
</dbReference>
<keyword evidence="1" id="KW-0812">Transmembrane</keyword>
<dbReference type="Pfam" id="PF01764">
    <property type="entry name" value="Lipase_3"/>
    <property type="match status" value="1"/>
</dbReference>
<reference evidence="3 6" key="1">
    <citation type="submission" date="2021-01" db="EMBL/GenBank/DDBJ databases">
        <title>Diatom-associated Roseobacters Show Island Model of Population Structure.</title>
        <authorList>
            <person name="Qu L."/>
            <person name="Feng X."/>
            <person name="Chen Y."/>
            <person name="Li L."/>
            <person name="Wang X."/>
            <person name="Hu Z."/>
            <person name="Wang H."/>
            <person name="Luo H."/>
        </authorList>
    </citation>
    <scope>NUCLEOTIDE SEQUENCE</scope>
    <source>
        <strain evidence="4 6">CC28-63</strain>
        <strain evidence="3">CC28-69</strain>
    </source>
</reference>